<sequence length="215" mass="23964">MSLTNIKLPGFVIADLYRNSLIQPSASDFEGVPQAMPQNYLPQQEAPVVAEPEPQPVIEAKPVIKTPVAEPLIEKTPPKQAALPPYKILGNNKKQIVVVVNYPGDVFVPESDLLFLTKMLDACKLNMADVAIVNHATAAVQIDRLKIQLQPKFLLLFGVEPDIIQLPINFPSYKEQPYAGTTYLFTPALSDLNQETDQAKGLKRKLWDCLKRMFL</sequence>
<dbReference type="RefSeq" id="WP_081146084.1">
    <property type="nucleotide sequence ID" value="NZ_LVYD01000024.1"/>
</dbReference>
<dbReference type="EMBL" id="LVYD01000024">
    <property type="protein sequence ID" value="OQP65316.1"/>
    <property type="molecule type" value="Genomic_DNA"/>
</dbReference>
<evidence type="ECO:0000313" key="2">
    <source>
        <dbReference type="Proteomes" id="UP000192796"/>
    </source>
</evidence>
<proteinExistence type="predicted"/>
<comment type="caution">
    <text evidence="1">The sequence shown here is derived from an EMBL/GenBank/DDBJ whole genome shotgun (WGS) entry which is preliminary data.</text>
</comment>
<dbReference type="Proteomes" id="UP000192796">
    <property type="component" value="Unassembled WGS sequence"/>
</dbReference>
<dbReference type="STRING" id="1703345.A3860_16745"/>
<gene>
    <name evidence="1" type="ORF">A3860_16745</name>
</gene>
<keyword evidence="2" id="KW-1185">Reference proteome</keyword>
<evidence type="ECO:0000313" key="1">
    <source>
        <dbReference type="EMBL" id="OQP65316.1"/>
    </source>
</evidence>
<reference evidence="1 2" key="1">
    <citation type="submission" date="2016-03" db="EMBL/GenBank/DDBJ databases">
        <title>Niastella vici sp. nov., isolated from farmland soil.</title>
        <authorList>
            <person name="Chen L."/>
            <person name="Wang D."/>
            <person name="Yang S."/>
            <person name="Wang G."/>
        </authorList>
    </citation>
    <scope>NUCLEOTIDE SEQUENCE [LARGE SCALE GENOMIC DNA]</scope>
    <source>
        <strain evidence="1 2">DJ57</strain>
    </source>
</reference>
<name>A0A1V9G4D4_9BACT</name>
<dbReference type="AlphaFoldDB" id="A0A1V9G4D4"/>
<protein>
    <submittedName>
        <fullName evidence="1">Uncharacterized protein</fullName>
    </submittedName>
</protein>
<dbReference type="OrthoDB" id="824384at2"/>
<organism evidence="1 2">
    <name type="scientific">Niastella vici</name>
    <dbReference type="NCBI Taxonomy" id="1703345"/>
    <lineage>
        <taxon>Bacteria</taxon>
        <taxon>Pseudomonadati</taxon>
        <taxon>Bacteroidota</taxon>
        <taxon>Chitinophagia</taxon>
        <taxon>Chitinophagales</taxon>
        <taxon>Chitinophagaceae</taxon>
        <taxon>Niastella</taxon>
    </lineage>
</organism>
<accession>A0A1V9G4D4</accession>